<dbReference type="EMBL" id="QEAO01000014">
    <property type="protein sequence ID" value="TPX34370.1"/>
    <property type="molecule type" value="Genomic_DNA"/>
</dbReference>
<feature type="compositionally biased region" description="Basic residues" evidence="3">
    <location>
        <begin position="44"/>
        <end position="53"/>
    </location>
</feature>
<feature type="region of interest" description="Disordered" evidence="3">
    <location>
        <begin position="278"/>
        <end position="324"/>
    </location>
</feature>
<dbReference type="Proteomes" id="UP000319731">
    <property type="component" value="Unassembled WGS sequence"/>
</dbReference>
<evidence type="ECO:0000256" key="2">
    <source>
        <dbReference type="ARBA" id="ARBA00023242"/>
    </source>
</evidence>
<keyword evidence="2" id="KW-0539">Nucleus</keyword>
<organism evidence="5 6">
    <name type="scientific">Synchytrium microbalum</name>
    <dbReference type="NCBI Taxonomy" id="1806994"/>
    <lineage>
        <taxon>Eukaryota</taxon>
        <taxon>Fungi</taxon>
        <taxon>Fungi incertae sedis</taxon>
        <taxon>Chytridiomycota</taxon>
        <taxon>Chytridiomycota incertae sedis</taxon>
        <taxon>Chytridiomycetes</taxon>
        <taxon>Synchytriales</taxon>
        <taxon>Synchytriaceae</taxon>
        <taxon>Synchytrium</taxon>
    </lineage>
</organism>
<proteinExistence type="predicted"/>
<protein>
    <recommendedName>
        <fullName evidence="4">RED-like N-terminal domain-containing protein</fullName>
    </recommendedName>
</protein>
<dbReference type="InterPro" id="IPR012916">
    <property type="entry name" value="RED_N"/>
</dbReference>
<dbReference type="Pfam" id="PF07808">
    <property type="entry name" value="RED_N"/>
    <property type="match status" value="1"/>
</dbReference>
<feature type="region of interest" description="Disordered" evidence="3">
    <location>
        <begin position="338"/>
        <end position="363"/>
    </location>
</feature>
<dbReference type="AlphaFoldDB" id="A0A507BYI7"/>
<name>A0A507BYI7_9FUNG</name>
<feature type="compositionally biased region" description="Basic and acidic residues" evidence="3">
    <location>
        <begin position="482"/>
        <end position="507"/>
    </location>
</feature>
<dbReference type="GeneID" id="42004225"/>
<feature type="compositionally biased region" description="Acidic residues" evidence="3">
    <location>
        <begin position="453"/>
        <end position="463"/>
    </location>
</feature>
<gene>
    <name evidence="5" type="ORF">SmJEL517_g03000</name>
</gene>
<dbReference type="GO" id="GO:0005634">
    <property type="term" value="C:nucleus"/>
    <property type="evidence" value="ECO:0007669"/>
    <property type="project" value="UniProtKB-SubCell"/>
</dbReference>
<dbReference type="PANTHER" id="PTHR12765">
    <property type="entry name" value="RED PROTEIN IK FACTOR CYTOKINE IK"/>
    <property type="match status" value="1"/>
</dbReference>
<evidence type="ECO:0000313" key="6">
    <source>
        <dbReference type="Proteomes" id="UP000319731"/>
    </source>
</evidence>
<keyword evidence="6" id="KW-1185">Reference proteome</keyword>
<dbReference type="InterPro" id="IPR039896">
    <property type="entry name" value="Red-like"/>
</dbReference>
<dbReference type="OrthoDB" id="3366823at2759"/>
<comment type="caution">
    <text evidence="5">The sequence shown here is derived from an EMBL/GenBank/DDBJ whole genome shotgun (WGS) entry which is preliminary data.</text>
</comment>
<evidence type="ECO:0000256" key="3">
    <source>
        <dbReference type="SAM" id="MobiDB-lite"/>
    </source>
</evidence>
<feature type="compositionally biased region" description="Basic and acidic residues" evidence="3">
    <location>
        <begin position="289"/>
        <end position="313"/>
    </location>
</feature>
<evidence type="ECO:0000313" key="5">
    <source>
        <dbReference type="EMBL" id="TPX34370.1"/>
    </source>
</evidence>
<comment type="subcellular location">
    <subcellularLocation>
        <location evidence="1">Nucleus</location>
    </subcellularLocation>
</comment>
<evidence type="ECO:0000259" key="4">
    <source>
        <dbReference type="Pfam" id="PF07808"/>
    </source>
</evidence>
<evidence type="ECO:0000256" key="1">
    <source>
        <dbReference type="ARBA" id="ARBA00004123"/>
    </source>
</evidence>
<feature type="region of interest" description="Disordered" evidence="3">
    <location>
        <begin position="401"/>
        <end position="518"/>
    </location>
</feature>
<dbReference type="RefSeq" id="XP_031025134.1">
    <property type="nucleotide sequence ID" value="XM_031168928.1"/>
</dbReference>
<feature type="domain" description="RED-like N-terminal" evidence="4">
    <location>
        <begin position="46"/>
        <end position="272"/>
    </location>
</feature>
<accession>A0A507BYI7</accession>
<sequence length="535" mass="58988">MDQDAFRKLLATPRAPSSSQTPATPRTQQPEKQQKDNDGFAKPAPKKKAYVKPKSKEAVDDESSDSITYRDRAKERRQGVNIDYADSEQMLAVLEASNHSQPSAIVASTPTLVTSLDQAKTALVREQTKFLGGDVGHTHLVRGLDKTLLDKVRKEIGLTEDEKSKEEEAKAYIETLHGDGGKVEFNSRFAERVYTLAVKTPKEGIPLRNDLFLEGRMAFLWDLGMGEGKEYIGSTDLPTVVIRSKADVKDFDRKMQASSHEIVIDKIQQVMALRGIMAGDSTSTTGTSSEKKQIKRRDKERAKQQQLKQEEPKPLPAAMDVDDDGDIFAGVGRDYSLTIDDSRTKHPTDPTPPSTKPKYFDDDTDMTDTDASPALDTLLQQSANMVDTILGAGTSTKMVGATSTPNEYGAIPSHTHVPITPKKRLLEEEGRLDEDQMAIETSRQKKLVRMDVEDLDSESEGEEDAVKKPSIFDKAGGSSDGGFKKPSGDGSFKKGVKESGKEPGKGKPDKKKKFNAEYQQVEKLMSQKYGQKLGK</sequence>
<feature type="compositionally biased region" description="Polar residues" evidence="3">
    <location>
        <begin position="15"/>
        <end position="31"/>
    </location>
</feature>
<reference evidence="5 6" key="1">
    <citation type="journal article" date="2019" name="Sci. Rep.">
        <title>Comparative genomics of chytrid fungi reveal insights into the obligate biotrophic and pathogenic lifestyle of Synchytrium endobioticum.</title>
        <authorList>
            <person name="van de Vossenberg B.T.L.H."/>
            <person name="Warris S."/>
            <person name="Nguyen H.D.T."/>
            <person name="van Gent-Pelzer M.P.E."/>
            <person name="Joly D.L."/>
            <person name="van de Geest H.C."/>
            <person name="Bonants P.J.M."/>
            <person name="Smith D.S."/>
            <person name="Levesque C.A."/>
            <person name="van der Lee T.A.J."/>
        </authorList>
    </citation>
    <scope>NUCLEOTIDE SEQUENCE [LARGE SCALE GENOMIC DNA]</scope>
    <source>
        <strain evidence="5 6">JEL517</strain>
    </source>
</reference>
<feature type="region of interest" description="Disordered" evidence="3">
    <location>
        <begin position="1"/>
        <end position="74"/>
    </location>
</feature>
<dbReference type="STRING" id="1806994.A0A507BYI7"/>